<evidence type="ECO:0000313" key="1">
    <source>
        <dbReference type="EMBL" id="CAG8487633.1"/>
    </source>
</evidence>
<dbReference type="Proteomes" id="UP000789901">
    <property type="component" value="Unassembled WGS sequence"/>
</dbReference>
<comment type="caution">
    <text evidence="1">The sequence shown here is derived from an EMBL/GenBank/DDBJ whole genome shotgun (WGS) entry which is preliminary data.</text>
</comment>
<accession>A0ABM8VZP8</accession>
<dbReference type="EMBL" id="CAJVQB010000416">
    <property type="protein sequence ID" value="CAG8487633.1"/>
    <property type="molecule type" value="Genomic_DNA"/>
</dbReference>
<protein>
    <submittedName>
        <fullName evidence="1">17088_t:CDS:1</fullName>
    </submittedName>
</protein>
<keyword evidence="2" id="KW-1185">Reference proteome</keyword>
<organism evidence="1 2">
    <name type="scientific">Gigaspora margarita</name>
    <dbReference type="NCBI Taxonomy" id="4874"/>
    <lineage>
        <taxon>Eukaryota</taxon>
        <taxon>Fungi</taxon>
        <taxon>Fungi incertae sedis</taxon>
        <taxon>Mucoromycota</taxon>
        <taxon>Glomeromycotina</taxon>
        <taxon>Glomeromycetes</taxon>
        <taxon>Diversisporales</taxon>
        <taxon>Gigasporaceae</taxon>
        <taxon>Gigaspora</taxon>
    </lineage>
</organism>
<proteinExistence type="predicted"/>
<sequence>MANTSDYVFFNGQIPFTFIGHFTSKIEFNIFINMSKSKKSRHLANRRHYQKNREKILQKRRASRFELQARLEYFESALFQRRLPPISELWKPNLPPVSNLLKPELPSVNDLFNLNPLNTNENTSASRP</sequence>
<name>A0ABM8VZP8_GIGMA</name>
<reference evidence="1 2" key="1">
    <citation type="submission" date="2021-06" db="EMBL/GenBank/DDBJ databases">
        <authorList>
            <person name="Kallberg Y."/>
            <person name="Tangrot J."/>
            <person name="Rosling A."/>
        </authorList>
    </citation>
    <scope>NUCLEOTIDE SEQUENCE [LARGE SCALE GENOMIC DNA]</scope>
    <source>
        <strain evidence="1 2">120-4 pot B 10/14</strain>
    </source>
</reference>
<evidence type="ECO:0000313" key="2">
    <source>
        <dbReference type="Proteomes" id="UP000789901"/>
    </source>
</evidence>
<gene>
    <name evidence="1" type="ORF">GMARGA_LOCUS1560</name>
</gene>